<proteinExistence type="inferred from homology"/>
<evidence type="ECO:0000256" key="1">
    <source>
        <dbReference type="ARBA" id="ARBA00004651"/>
    </source>
</evidence>
<evidence type="ECO:0000256" key="6">
    <source>
        <dbReference type="ARBA" id="ARBA00023136"/>
    </source>
</evidence>
<reference evidence="9 10" key="1">
    <citation type="submission" date="2024-03" db="EMBL/GenBank/DDBJ databases">
        <title>Human intestinal bacterial collection.</title>
        <authorList>
            <person name="Pauvert C."/>
            <person name="Hitch T.C.A."/>
            <person name="Clavel T."/>
        </authorList>
    </citation>
    <scope>NUCLEOTIDE SEQUENCE [LARGE SCALE GENOMIC DNA]</scope>
    <source>
        <strain evidence="9 10">CLA-AA-H132</strain>
    </source>
</reference>
<evidence type="ECO:0000256" key="2">
    <source>
        <dbReference type="ARBA" id="ARBA00006683"/>
    </source>
</evidence>
<protein>
    <submittedName>
        <fullName evidence="9">Wzz/FepE/Etk N-terminal domain-containing protein</fullName>
    </submittedName>
</protein>
<name>A0ABV1FEZ2_9FIRM</name>
<keyword evidence="4 7" id="KW-0812">Transmembrane</keyword>
<organism evidence="9 10">
    <name type="scientific">Laedolimicola intestinihominis</name>
    <dbReference type="NCBI Taxonomy" id="3133166"/>
    <lineage>
        <taxon>Bacteria</taxon>
        <taxon>Bacillati</taxon>
        <taxon>Bacillota</taxon>
        <taxon>Clostridia</taxon>
        <taxon>Lachnospirales</taxon>
        <taxon>Lachnospiraceae</taxon>
        <taxon>Laedolimicola</taxon>
    </lineage>
</organism>
<gene>
    <name evidence="9" type="ORF">WMO29_05575</name>
</gene>
<evidence type="ECO:0000313" key="9">
    <source>
        <dbReference type="EMBL" id="MEQ2471961.1"/>
    </source>
</evidence>
<dbReference type="InterPro" id="IPR003856">
    <property type="entry name" value="LPS_length_determ_N"/>
</dbReference>
<evidence type="ECO:0000313" key="10">
    <source>
        <dbReference type="Proteomes" id="UP001438008"/>
    </source>
</evidence>
<comment type="caution">
    <text evidence="9">The sequence shown here is derived from an EMBL/GenBank/DDBJ whole genome shotgun (WGS) entry which is preliminary data.</text>
</comment>
<keyword evidence="3" id="KW-1003">Cell membrane</keyword>
<evidence type="ECO:0000256" key="7">
    <source>
        <dbReference type="SAM" id="Phobius"/>
    </source>
</evidence>
<keyword evidence="10" id="KW-1185">Reference proteome</keyword>
<dbReference type="Pfam" id="PF02706">
    <property type="entry name" value="Wzz"/>
    <property type="match status" value="1"/>
</dbReference>
<dbReference type="PANTHER" id="PTHR32309">
    <property type="entry name" value="TYROSINE-PROTEIN KINASE"/>
    <property type="match status" value="1"/>
</dbReference>
<feature type="transmembrane region" description="Helical" evidence="7">
    <location>
        <begin position="180"/>
        <end position="200"/>
    </location>
</feature>
<feature type="domain" description="Polysaccharide chain length determinant N-terminal" evidence="8">
    <location>
        <begin position="10"/>
        <end position="98"/>
    </location>
</feature>
<dbReference type="EMBL" id="JBBMFE010000003">
    <property type="protein sequence ID" value="MEQ2471961.1"/>
    <property type="molecule type" value="Genomic_DNA"/>
</dbReference>
<comment type="subcellular location">
    <subcellularLocation>
        <location evidence="1">Cell membrane</location>
        <topology evidence="1">Multi-pass membrane protein</topology>
    </subcellularLocation>
</comment>
<accession>A0ABV1FEZ2</accession>
<comment type="similarity">
    <text evidence="2">Belongs to the CpsC/CapA family.</text>
</comment>
<dbReference type="RefSeq" id="WP_349164120.1">
    <property type="nucleotide sequence ID" value="NZ_JBBMFE010000003.1"/>
</dbReference>
<dbReference type="InterPro" id="IPR050445">
    <property type="entry name" value="Bact_polysacc_biosynth/exp"/>
</dbReference>
<keyword evidence="5 7" id="KW-1133">Transmembrane helix</keyword>
<evidence type="ECO:0000256" key="5">
    <source>
        <dbReference type="ARBA" id="ARBA00022989"/>
    </source>
</evidence>
<keyword evidence="6 7" id="KW-0472">Membrane</keyword>
<dbReference type="PANTHER" id="PTHR32309:SF13">
    <property type="entry name" value="FERRIC ENTEROBACTIN TRANSPORT PROTEIN FEPE"/>
    <property type="match status" value="1"/>
</dbReference>
<sequence length="245" mass="27237">MEKRQNEVIEIDLLELFYALKKQILWIILAAIVGGTLAFAGTKLLMTPMYESTTTMLVLTKETTLSSLADLQMGTQLTNDYEILTVSRQVLERVIDDLNLDMEYEDLKDSVQISNPSDSRIMEITVTYPSPKLAKEIVDDIAAVTSEFIGDKMEGVPPKIIDEGEVPDHKSSPSTMKNTALGILLGIVISCGVVTLYTVMDDTVKSEEDIEKYLGIPTLASVPDRKDYITGKKKKTKKSKPAKKR</sequence>
<dbReference type="Proteomes" id="UP001438008">
    <property type="component" value="Unassembled WGS sequence"/>
</dbReference>
<evidence type="ECO:0000259" key="8">
    <source>
        <dbReference type="Pfam" id="PF02706"/>
    </source>
</evidence>
<feature type="transmembrane region" description="Helical" evidence="7">
    <location>
        <begin position="24"/>
        <end position="46"/>
    </location>
</feature>
<evidence type="ECO:0000256" key="4">
    <source>
        <dbReference type="ARBA" id="ARBA00022692"/>
    </source>
</evidence>
<evidence type="ECO:0000256" key="3">
    <source>
        <dbReference type="ARBA" id="ARBA00022475"/>
    </source>
</evidence>